<gene>
    <name evidence="1" type="ORF">DERP_005232</name>
</gene>
<name>A0ABQ8JM09_DERPT</name>
<accession>A0ABQ8JM09</accession>
<dbReference type="EMBL" id="NJHN03000031">
    <property type="protein sequence ID" value="KAH9423652.1"/>
    <property type="molecule type" value="Genomic_DNA"/>
</dbReference>
<reference evidence="1 2" key="2">
    <citation type="journal article" date="2022" name="Mol. Biol. Evol.">
        <title>Comparative Genomics Reveals Insights into the Divergent Evolution of Astigmatic Mites and Household Pest Adaptations.</title>
        <authorList>
            <person name="Xiong Q."/>
            <person name="Wan A.T."/>
            <person name="Liu X."/>
            <person name="Fung C.S."/>
            <person name="Xiao X."/>
            <person name="Malainual N."/>
            <person name="Hou J."/>
            <person name="Wang L."/>
            <person name="Wang M."/>
            <person name="Yang K.Y."/>
            <person name="Cui Y."/>
            <person name="Leung E.L."/>
            <person name="Nong W."/>
            <person name="Shin S.K."/>
            <person name="Au S.W."/>
            <person name="Jeong K.Y."/>
            <person name="Chew F.T."/>
            <person name="Hui J.H."/>
            <person name="Leung T.F."/>
            <person name="Tungtrongchitr A."/>
            <person name="Zhong N."/>
            <person name="Liu Z."/>
            <person name="Tsui S.K."/>
        </authorList>
    </citation>
    <scope>NUCLEOTIDE SEQUENCE [LARGE SCALE GENOMIC DNA]</scope>
    <source>
        <strain evidence="1">Derp</strain>
    </source>
</reference>
<sequence>MNNDHHILVRSFFNESKSVQVRQMAITLTFLVANCRTISRPIPRPAPVTKAVCPGNSNVIFECD</sequence>
<protein>
    <recommendedName>
        <fullName evidence="3">Lipoprotein</fullName>
    </recommendedName>
</protein>
<keyword evidence="2" id="KW-1185">Reference proteome</keyword>
<reference evidence="1 2" key="1">
    <citation type="journal article" date="2018" name="J. Allergy Clin. Immunol.">
        <title>High-quality assembly of Dermatophagoides pteronyssinus genome and transcriptome reveals a wide range of novel allergens.</title>
        <authorList>
            <person name="Liu X.Y."/>
            <person name="Yang K.Y."/>
            <person name="Wang M.Q."/>
            <person name="Kwok J.S."/>
            <person name="Zeng X."/>
            <person name="Yang Z."/>
            <person name="Xiao X.J."/>
            <person name="Lau C.P."/>
            <person name="Li Y."/>
            <person name="Huang Z.M."/>
            <person name="Ba J.G."/>
            <person name="Yim A.K."/>
            <person name="Ouyang C.Y."/>
            <person name="Ngai S.M."/>
            <person name="Chan T.F."/>
            <person name="Leung E.L."/>
            <person name="Liu L."/>
            <person name="Liu Z.G."/>
            <person name="Tsui S.K."/>
        </authorList>
    </citation>
    <scope>NUCLEOTIDE SEQUENCE [LARGE SCALE GENOMIC DNA]</scope>
    <source>
        <strain evidence="1">Derp</strain>
    </source>
</reference>
<comment type="caution">
    <text evidence="1">The sequence shown here is derived from an EMBL/GenBank/DDBJ whole genome shotgun (WGS) entry which is preliminary data.</text>
</comment>
<evidence type="ECO:0000313" key="1">
    <source>
        <dbReference type="EMBL" id="KAH9423652.1"/>
    </source>
</evidence>
<organism evidence="1 2">
    <name type="scientific">Dermatophagoides pteronyssinus</name>
    <name type="common">European house dust mite</name>
    <dbReference type="NCBI Taxonomy" id="6956"/>
    <lineage>
        <taxon>Eukaryota</taxon>
        <taxon>Metazoa</taxon>
        <taxon>Ecdysozoa</taxon>
        <taxon>Arthropoda</taxon>
        <taxon>Chelicerata</taxon>
        <taxon>Arachnida</taxon>
        <taxon>Acari</taxon>
        <taxon>Acariformes</taxon>
        <taxon>Sarcoptiformes</taxon>
        <taxon>Astigmata</taxon>
        <taxon>Psoroptidia</taxon>
        <taxon>Analgoidea</taxon>
        <taxon>Pyroglyphidae</taxon>
        <taxon>Dermatophagoidinae</taxon>
        <taxon>Dermatophagoides</taxon>
    </lineage>
</organism>
<evidence type="ECO:0000313" key="2">
    <source>
        <dbReference type="Proteomes" id="UP000887458"/>
    </source>
</evidence>
<evidence type="ECO:0008006" key="3">
    <source>
        <dbReference type="Google" id="ProtNLM"/>
    </source>
</evidence>
<proteinExistence type="predicted"/>
<dbReference type="Proteomes" id="UP000887458">
    <property type="component" value="Unassembled WGS sequence"/>
</dbReference>